<dbReference type="Pfam" id="PF14428">
    <property type="entry name" value="DddA-like"/>
    <property type="match status" value="1"/>
</dbReference>
<accession>A0ABY2RSG2</accession>
<keyword evidence="3" id="KW-1185">Reference proteome</keyword>
<organism evidence="2 3">
    <name type="scientific">Prauserella endophytica</name>
    <dbReference type="NCBI Taxonomy" id="1592324"/>
    <lineage>
        <taxon>Bacteria</taxon>
        <taxon>Bacillati</taxon>
        <taxon>Actinomycetota</taxon>
        <taxon>Actinomycetes</taxon>
        <taxon>Pseudonocardiales</taxon>
        <taxon>Pseudonocardiaceae</taxon>
        <taxon>Prauserella</taxon>
        <taxon>Prauserella coralliicola group</taxon>
    </lineage>
</organism>
<evidence type="ECO:0000313" key="3">
    <source>
        <dbReference type="Proteomes" id="UP000309992"/>
    </source>
</evidence>
<reference evidence="2 3" key="1">
    <citation type="journal article" date="2015" name="Antonie Van Leeuwenhoek">
        <title>Prauserella endophytica sp. nov., an endophytic actinobacterium isolated from Tamarix taklamakanensis.</title>
        <authorList>
            <person name="Liu J.M."/>
            <person name="Habden X."/>
            <person name="Guo L."/>
            <person name="Tuo L."/>
            <person name="Jiang Z.K."/>
            <person name="Liu S.W."/>
            <person name="Liu X.F."/>
            <person name="Chen L."/>
            <person name="Li R.F."/>
            <person name="Zhang Y.Q."/>
            <person name="Sun C.H."/>
        </authorList>
    </citation>
    <scope>NUCLEOTIDE SEQUENCE [LARGE SCALE GENOMIC DNA]</scope>
    <source>
        <strain evidence="2 3">CGMCC 4.7182</strain>
    </source>
</reference>
<sequence>MSALSETIGKLRTALDTLPEGTVQNAHGRLLDDLLPQLAALAAGTNNGSRLAIAHTRLASLPDDVDQVRTLLRTVRRHTEEWISQHGDTAPASVAPSRPAAPASAPTFADRVVGYRAKLDNPWPYGRPLQGWRLGDTGEQGDQELASGTTLTSGQIDPAYTAAVQRARELGLARGGFVPDIARHIEIKQASTMSAGETRSIVIGKDPCGIDPVTNVSCHRFLRYFLPPDATLIVYGPQGEPYRYEGKRTS</sequence>
<evidence type="ECO:0000256" key="1">
    <source>
        <dbReference type="SAM" id="MobiDB-lite"/>
    </source>
</evidence>
<protein>
    <recommendedName>
        <fullName evidence="4">SCP1.201-like deaminase</fullName>
    </recommendedName>
</protein>
<dbReference type="InterPro" id="IPR032724">
    <property type="entry name" value="SCP1.201-like"/>
</dbReference>
<comment type="caution">
    <text evidence="2">The sequence shown here is derived from an EMBL/GenBank/DDBJ whole genome shotgun (WGS) entry which is preliminary data.</text>
</comment>
<dbReference type="EMBL" id="SWMS01000053">
    <property type="protein sequence ID" value="TKG58452.1"/>
    <property type="molecule type" value="Genomic_DNA"/>
</dbReference>
<proteinExistence type="predicted"/>
<gene>
    <name evidence="2" type="ORF">FCN18_37865</name>
</gene>
<evidence type="ECO:0000313" key="2">
    <source>
        <dbReference type="EMBL" id="TKG58452.1"/>
    </source>
</evidence>
<name>A0ABY2RSG2_9PSEU</name>
<feature type="region of interest" description="Disordered" evidence="1">
    <location>
        <begin position="83"/>
        <end position="103"/>
    </location>
</feature>
<dbReference type="Proteomes" id="UP000309992">
    <property type="component" value="Unassembled WGS sequence"/>
</dbReference>
<feature type="compositionally biased region" description="Low complexity" evidence="1">
    <location>
        <begin position="90"/>
        <end position="103"/>
    </location>
</feature>
<evidence type="ECO:0008006" key="4">
    <source>
        <dbReference type="Google" id="ProtNLM"/>
    </source>
</evidence>